<comment type="caution">
    <text evidence="4">The sequence shown here is derived from an EMBL/GenBank/DDBJ whole genome shotgun (WGS) entry which is preliminary data.</text>
</comment>
<dbReference type="AlphaFoldDB" id="A0A6N9H6M0"/>
<dbReference type="Gene3D" id="3.10.129.10">
    <property type="entry name" value="Hotdog Thioesterase"/>
    <property type="match status" value="1"/>
</dbReference>
<dbReference type="Proteomes" id="UP000469215">
    <property type="component" value="Unassembled WGS sequence"/>
</dbReference>
<evidence type="ECO:0000313" key="5">
    <source>
        <dbReference type="Proteomes" id="UP000469215"/>
    </source>
</evidence>
<dbReference type="NCBIfam" id="TIGR00369">
    <property type="entry name" value="unchar_dom_1"/>
    <property type="match status" value="1"/>
</dbReference>
<dbReference type="GO" id="GO:0005829">
    <property type="term" value="C:cytosol"/>
    <property type="evidence" value="ECO:0007669"/>
    <property type="project" value="TreeGrafter"/>
</dbReference>
<dbReference type="InterPro" id="IPR003736">
    <property type="entry name" value="PAAI_dom"/>
</dbReference>
<dbReference type="InterPro" id="IPR006683">
    <property type="entry name" value="Thioestr_dom"/>
</dbReference>
<feature type="domain" description="Thioesterase" evidence="3">
    <location>
        <begin position="51"/>
        <end position="124"/>
    </location>
</feature>
<reference evidence="4 5" key="1">
    <citation type="submission" date="2020-01" db="EMBL/GenBank/DDBJ databases">
        <authorList>
            <person name="Deng T."/>
        </authorList>
    </citation>
    <scope>NUCLEOTIDE SEQUENCE [LARGE SCALE GENOMIC DNA]</scope>
    <source>
        <strain evidence="4 5">5221</strain>
    </source>
</reference>
<proteinExistence type="inferred from homology"/>
<keyword evidence="5" id="KW-1185">Reference proteome</keyword>
<evidence type="ECO:0000256" key="1">
    <source>
        <dbReference type="ARBA" id="ARBA00008324"/>
    </source>
</evidence>
<gene>
    <name evidence="4" type="ORF">GSY69_04190</name>
</gene>
<keyword evidence="2" id="KW-0378">Hydrolase</keyword>
<evidence type="ECO:0000256" key="2">
    <source>
        <dbReference type="ARBA" id="ARBA00022801"/>
    </source>
</evidence>
<dbReference type="PANTHER" id="PTHR43240:SF5">
    <property type="entry name" value="1,4-DIHYDROXY-2-NAPHTHOYL-COA THIOESTERASE 1"/>
    <property type="match status" value="1"/>
</dbReference>
<dbReference type="PANTHER" id="PTHR43240">
    <property type="entry name" value="1,4-DIHYDROXY-2-NAPHTHOYL-COA THIOESTERASE 1"/>
    <property type="match status" value="1"/>
</dbReference>
<dbReference type="InterPro" id="IPR029069">
    <property type="entry name" value="HotDog_dom_sf"/>
</dbReference>
<name>A0A6N9H6M0_9MICO</name>
<dbReference type="SUPFAM" id="SSF54637">
    <property type="entry name" value="Thioesterase/thiol ester dehydrase-isomerase"/>
    <property type="match status" value="1"/>
</dbReference>
<comment type="similarity">
    <text evidence="1">Belongs to the thioesterase PaaI family.</text>
</comment>
<accession>A0A6N9H6M0</accession>
<evidence type="ECO:0000313" key="4">
    <source>
        <dbReference type="EMBL" id="MYM19192.1"/>
    </source>
</evidence>
<dbReference type="Pfam" id="PF03061">
    <property type="entry name" value="4HBT"/>
    <property type="match status" value="1"/>
</dbReference>
<dbReference type="EMBL" id="WWEQ01000011">
    <property type="protein sequence ID" value="MYM19192.1"/>
    <property type="molecule type" value="Genomic_DNA"/>
</dbReference>
<protein>
    <submittedName>
        <fullName evidence="4">Hotdog fold thioesterase</fullName>
    </submittedName>
</protein>
<organism evidence="4 5">
    <name type="scientific">Brevibacterium rongguiense</name>
    <dbReference type="NCBI Taxonomy" id="2695267"/>
    <lineage>
        <taxon>Bacteria</taxon>
        <taxon>Bacillati</taxon>
        <taxon>Actinomycetota</taxon>
        <taxon>Actinomycetes</taxon>
        <taxon>Micrococcales</taxon>
        <taxon>Brevibacteriaceae</taxon>
        <taxon>Brevibacterium</taxon>
    </lineage>
</organism>
<evidence type="ECO:0000259" key="3">
    <source>
        <dbReference type="Pfam" id="PF03061"/>
    </source>
</evidence>
<dbReference type="GO" id="GO:0061522">
    <property type="term" value="F:1,4-dihydroxy-2-naphthoyl-CoA thioesterase activity"/>
    <property type="evidence" value="ECO:0007669"/>
    <property type="project" value="TreeGrafter"/>
</dbReference>
<dbReference type="CDD" id="cd03443">
    <property type="entry name" value="PaaI_thioesterase"/>
    <property type="match status" value="1"/>
</dbReference>
<sequence>MDERERAALVAAANAQARGTIADALHLEITDAGYDFAEGRMPVAGNTQPAGLFHGGAHVVLAESLGSTHAFALAGGPVVGVDLNATHIRGARCGYVHGRAEVLHRGRTLMSHEVKMRDDEGRLLSIVRITNMVLERG</sequence>